<dbReference type="AlphaFoldDB" id="A0A2Z5A9H9"/>
<gene>
    <name evidence="1" type="ORF">CE139_13330</name>
</gene>
<dbReference type="RefSeq" id="WP_208690992.1">
    <property type="nucleotide sequence ID" value="NZ_CP022198.1"/>
</dbReference>
<organism evidence="1 2">
    <name type="scientific">Pseudomonas oryzihabitans</name>
    <dbReference type="NCBI Taxonomy" id="47885"/>
    <lineage>
        <taxon>Bacteria</taxon>
        <taxon>Pseudomonadati</taxon>
        <taxon>Pseudomonadota</taxon>
        <taxon>Gammaproteobacteria</taxon>
        <taxon>Pseudomonadales</taxon>
        <taxon>Pseudomonadaceae</taxon>
        <taxon>Pseudomonas</taxon>
    </lineage>
</organism>
<dbReference type="Gene3D" id="2.40.30.180">
    <property type="entry name" value="Ubiquitin-activating enzyme E1, FCCH domain"/>
    <property type="match status" value="1"/>
</dbReference>
<name>A0A2Z5A9H9_9PSED</name>
<sequence>MTPASIPLRVIQGTTLNKVLRLMQPGRAYKEISAIAAAAPVVITVPGHGLTGTWPVWFRGVTGLNGINREPDSTRPWMAEVVDPDNLRINAIDATGQKGQGGRLIYLPPVDLTGVAGRLQVRAAVGSSDVLLDLNTTNGGLVIDGLGLLRIHLSATESAALAWKTGVYDLELTFSDGTVTRFAEGDVVVSQEVTR</sequence>
<evidence type="ECO:0000313" key="1">
    <source>
        <dbReference type="EMBL" id="AXA66759.1"/>
    </source>
</evidence>
<dbReference type="EMBL" id="CP022198">
    <property type="protein sequence ID" value="AXA66759.1"/>
    <property type="molecule type" value="Genomic_DNA"/>
</dbReference>
<proteinExistence type="predicted"/>
<protein>
    <submittedName>
        <fullName evidence="1">Uncharacterized protein</fullName>
    </submittedName>
</protein>
<evidence type="ECO:0000313" key="2">
    <source>
        <dbReference type="Proteomes" id="UP000250579"/>
    </source>
</evidence>
<reference evidence="1 2" key="1">
    <citation type="submission" date="2017-06" db="EMBL/GenBank/DDBJ databases">
        <title>Evolution towards high GC content and high-temperature stress adaptation in endophytic Pseudomonas oryzihabitans impacted its plant-growth promoting traits.</title>
        <authorList>
            <person name="Nascimento F.X."/>
        </authorList>
    </citation>
    <scope>NUCLEOTIDE SEQUENCE [LARGE SCALE GENOMIC DNA]</scope>
    <source>
        <strain evidence="1 2">MS8</strain>
    </source>
</reference>
<dbReference type="InterPro" id="IPR042302">
    <property type="entry name" value="E1_FCCH_sf"/>
</dbReference>
<dbReference type="Proteomes" id="UP000250579">
    <property type="component" value="Chromosome"/>
</dbReference>
<accession>A0A2Z5A9H9</accession>